<dbReference type="InterPro" id="IPR016898">
    <property type="entry name" value="Polyphosphate_phosphotransfera"/>
</dbReference>
<dbReference type="STRING" id="1802697.A2925_04705"/>
<proteinExistence type="predicted"/>
<organism evidence="4 5">
    <name type="scientific">Candidatus Yanofskybacteria bacterium RIFCSPLOWO2_01_FULL_44_22</name>
    <dbReference type="NCBI Taxonomy" id="1802697"/>
    <lineage>
        <taxon>Bacteria</taxon>
        <taxon>Candidatus Yanofskyibacteriota</taxon>
    </lineage>
</organism>
<dbReference type="NCBIfam" id="TIGR03709">
    <property type="entry name" value="PPK2_rel_1"/>
    <property type="match status" value="1"/>
</dbReference>
<name>A0A1F8GKY9_9BACT</name>
<protein>
    <recommendedName>
        <fullName evidence="3">Polyphosphate kinase-2-related domain-containing protein</fullName>
    </recommendedName>
</protein>
<dbReference type="EMBL" id="MGKL01000011">
    <property type="protein sequence ID" value="OGN26001.1"/>
    <property type="molecule type" value="Genomic_DNA"/>
</dbReference>
<evidence type="ECO:0000256" key="1">
    <source>
        <dbReference type="ARBA" id="ARBA00022679"/>
    </source>
</evidence>
<dbReference type="GO" id="GO:0008976">
    <property type="term" value="F:polyphosphate kinase activity"/>
    <property type="evidence" value="ECO:0007669"/>
    <property type="project" value="InterPro"/>
</dbReference>
<dbReference type="InterPro" id="IPR027417">
    <property type="entry name" value="P-loop_NTPase"/>
</dbReference>
<dbReference type="PANTHER" id="PTHR34383:SF3">
    <property type="entry name" value="POLYPHOSPHATE:AMP PHOSPHOTRANSFERASE"/>
    <property type="match status" value="1"/>
</dbReference>
<dbReference type="GO" id="GO:0006797">
    <property type="term" value="P:polyphosphate metabolic process"/>
    <property type="evidence" value="ECO:0007669"/>
    <property type="project" value="InterPro"/>
</dbReference>
<dbReference type="Pfam" id="PF03976">
    <property type="entry name" value="PPK2"/>
    <property type="match status" value="1"/>
</dbReference>
<evidence type="ECO:0000313" key="4">
    <source>
        <dbReference type="EMBL" id="OGN26001.1"/>
    </source>
</evidence>
<dbReference type="AlphaFoldDB" id="A0A1F8GKY9"/>
<dbReference type="Gene3D" id="3.40.50.300">
    <property type="entry name" value="P-loop containing nucleotide triphosphate hydrolases"/>
    <property type="match status" value="1"/>
</dbReference>
<gene>
    <name evidence="4" type="ORF">A2925_04705</name>
</gene>
<dbReference type="InterPro" id="IPR022488">
    <property type="entry name" value="PPK2-related"/>
</dbReference>
<dbReference type="InterPro" id="IPR022300">
    <property type="entry name" value="PPK2-rel_1"/>
</dbReference>
<feature type="domain" description="Polyphosphate kinase-2-related" evidence="3">
    <location>
        <begin position="34"/>
        <end position="267"/>
    </location>
</feature>
<evidence type="ECO:0000259" key="3">
    <source>
        <dbReference type="Pfam" id="PF03976"/>
    </source>
</evidence>
<keyword evidence="2" id="KW-0418">Kinase</keyword>
<dbReference type="PANTHER" id="PTHR34383">
    <property type="entry name" value="POLYPHOSPHATE:AMP PHOSPHOTRANSFERASE-RELATED"/>
    <property type="match status" value="1"/>
</dbReference>
<reference evidence="4 5" key="1">
    <citation type="journal article" date="2016" name="Nat. Commun.">
        <title>Thousands of microbial genomes shed light on interconnected biogeochemical processes in an aquifer system.</title>
        <authorList>
            <person name="Anantharaman K."/>
            <person name="Brown C.T."/>
            <person name="Hug L.A."/>
            <person name="Sharon I."/>
            <person name="Castelle C.J."/>
            <person name="Probst A.J."/>
            <person name="Thomas B.C."/>
            <person name="Singh A."/>
            <person name="Wilkins M.J."/>
            <person name="Karaoz U."/>
            <person name="Brodie E.L."/>
            <person name="Williams K.H."/>
            <person name="Hubbard S.S."/>
            <person name="Banfield J.F."/>
        </authorList>
    </citation>
    <scope>NUCLEOTIDE SEQUENCE [LARGE SCALE GENOMIC DNA]</scope>
</reference>
<evidence type="ECO:0000256" key="2">
    <source>
        <dbReference type="ARBA" id="ARBA00022777"/>
    </source>
</evidence>
<accession>A0A1F8GKY9</accession>
<keyword evidence="1" id="KW-0808">Transferase</keyword>
<dbReference type="SUPFAM" id="SSF52540">
    <property type="entry name" value="P-loop containing nucleoside triphosphate hydrolases"/>
    <property type="match status" value="1"/>
</dbReference>
<dbReference type="Proteomes" id="UP000178256">
    <property type="component" value="Unassembled WGS sequence"/>
</dbReference>
<dbReference type="PIRSF" id="PIRSF028756">
    <property type="entry name" value="PPK2_prd"/>
    <property type="match status" value="1"/>
</dbReference>
<sequence length="294" mass="35052">MPFKKELDLNSNRFLVSAKKFRLKDCNPDFTGRLTKRDAEKQLSTDVAKIRKLQNRLFSRGTHAVLIILQGMDASGKDSAVKHVLWEVNPAGFDVNSFKSPTSEELDHDFLWRHVKALPRRGKIGVFNRSHYEEVVVVRVHPEFLEKQKIPSGLRKRNIWKRRFEQISNFEKFLTENGIIVLKFFLHVSKEEQRKRFLERRHRPSKRWKFSLSDIKERRFWPKYMRAYESAISNTSTPWAPWYVIPADRKWFTRAVIADVIVKRLKALDLDYPSISREQRQEWEQAKKMLKVKK</sequence>
<comment type="caution">
    <text evidence="4">The sequence shown here is derived from an EMBL/GenBank/DDBJ whole genome shotgun (WGS) entry which is preliminary data.</text>
</comment>
<evidence type="ECO:0000313" key="5">
    <source>
        <dbReference type="Proteomes" id="UP000178256"/>
    </source>
</evidence>